<evidence type="ECO:0000313" key="15">
    <source>
        <dbReference type="EMBL" id="KAG8470324.1"/>
    </source>
</evidence>
<name>A0A8J5XTM7_DIALT</name>
<evidence type="ECO:0000256" key="2">
    <source>
        <dbReference type="ARBA" id="ARBA00022630"/>
    </source>
</evidence>
<feature type="domain" description="Pyridine nucleotide-disulphide oxidoreductase dimerisation" evidence="13">
    <location>
        <begin position="475"/>
        <end position="587"/>
    </location>
</feature>
<feature type="compositionally biased region" description="Acidic residues" evidence="12">
    <location>
        <begin position="51"/>
        <end position="78"/>
    </location>
</feature>
<comment type="cofactor">
    <cofactor evidence="9">
        <name>FAD</name>
        <dbReference type="ChEBI" id="CHEBI:57692"/>
    </cofactor>
    <text evidence="9">Binds 1 FAD per subunit.</text>
</comment>
<dbReference type="FunFam" id="3.50.50.60:FF:000012">
    <property type="entry name" value="Thioredoxin reductase 1, cytoplasmic"/>
    <property type="match status" value="1"/>
</dbReference>
<evidence type="ECO:0000256" key="1">
    <source>
        <dbReference type="ARBA" id="ARBA00007532"/>
    </source>
</evidence>
<evidence type="ECO:0000256" key="6">
    <source>
        <dbReference type="ARBA" id="ARBA00023157"/>
    </source>
</evidence>
<dbReference type="InterPro" id="IPR001100">
    <property type="entry name" value="Pyr_nuc-diS_OxRdtase"/>
</dbReference>
<comment type="similarity">
    <text evidence="1 11">Belongs to the class-I pyridine nucleotide-disulfide oxidoreductase family.</text>
</comment>
<dbReference type="PROSITE" id="PS00076">
    <property type="entry name" value="PYRIDINE_REDOX_1"/>
    <property type="match status" value="1"/>
</dbReference>
<comment type="caution">
    <text evidence="15">The sequence shown here is derived from an EMBL/GenBank/DDBJ whole genome shotgun (WGS) entry which is preliminary data.</text>
</comment>
<evidence type="ECO:0000256" key="4">
    <source>
        <dbReference type="ARBA" id="ARBA00022857"/>
    </source>
</evidence>
<keyword evidence="9" id="KW-0547">Nucleotide-binding</keyword>
<dbReference type="OrthoDB" id="5956163at2759"/>
<dbReference type="OMA" id="MPTKYDL"/>
<dbReference type="Gene3D" id="3.30.390.30">
    <property type="match status" value="1"/>
</dbReference>
<gene>
    <name evidence="15" type="ORF">KFE25_008745</name>
</gene>
<dbReference type="InterPro" id="IPR004099">
    <property type="entry name" value="Pyr_nucl-diS_OxRdtase_dimer"/>
</dbReference>
<dbReference type="PANTHER" id="PTHR42737:SF2">
    <property type="entry name" value="GLUTATHIONE REDUCTASE"/>
    <property type="match status" value="1"/>
</dbReference>
<dbReference type="EMBL" id="JAGTXO010000001">
    <property type="protein sequence ID" value="KAG8470324.1"/>
    <property type="molecule type" value="Genomic_DNA"/>
</dbReference>
<evidence type="ECO:0000256" key="8">
    <source>
        <dbReference type="PIRSR" id="PIRSR000350-2"/>
    </source>
</evidence>
<dbReference type="InterPro" id="IPR016156">
    <property type="entry name" value="FAD/NAD-linked_Rdtase_dimer_sf"/>
</dbReference>
<keyword evidence="9" id="KW-0520">NAD</keyword>
<keyword evidence="7 11" id="KW-0676">Redox-active center</keyword>
<dbReference type="PIRSF" id="PIRSF000350">
    <property type="entry name" value="Mercury_reductase_MerA"/>
    <property type="match status" value="1"/>
</dbReference>
<organism evidence="15 16">
    <name type="scientific">Diacronema lutheri</name>
    <name type="common">Unicellular marine alga</name>
    <name type="synonym">Monochrysis lutheri</name>
    <dbReference type="NCBI Taxonomy" id="2081491"/>
    <lineage>
        <taxon>Eukaryota</taxon>
        <taxon>Haptista</taxon>
        <taxon>Haptophyta</taxon>
        <taxon>Pavlovophyceae</taxon>
        <taxon>Pavlovales</taxon>
        <taxon>Pavlovaceae</taxon>
        <taxon>Diacronema</taxon>
    </lineage>
</organism>
<dbReference type="GO" id="GO:0050660">
    <property type="term" value="F:flavin adenine dinucleotide binding"/>
    <property type="evidence" value="ECO:0007669"/>
    <property type="project" value="InterPro"/>
</dbReference>
<feature type="binding site" evidence="9">
    <location>
        <position position="397"/>
    </location>
    <ligand>
        <name>NAD(+)</name>
        <dbReference type="ChEBI" id="CHEBI:57540"/>
    </ligand>
</feature>
<evidence type="ECO:0008006" key="17">
    <source>
        <dbReference type="Google" id="ProtNLM"/>
    </source>
</evidence>
<evidence type="ECO:0000256" key="12">
    <source>
        <dbReference type="SAM" id="MobiDB-lite"/>
    </source>
</evidence>
<dbReference type="AlphaFoldDB" id="A0A8J5XTM7"/>
<dbReference type="NCBIfam" id="TIGR01438">
    <property type="entry name" value="TGR"/>
    <property type="match status" value="1"/>
</dbReference>
<dbReference type="FunFam" id="3.30.390.30:FF:000004">
    <property type="entry name" value="Thioredoxin reductase 1, cytoplasmic"/>
    <property type="match status" value="1"/>
</dbReference>
<dbReference type="Pfam" id="PF02852">
    <property type="entry name" value="Pyr_redox_dim"/>
    <property type="match status" value="1"/>
</dbReference>
<keyword evidence="3 9" id="KW-0274">FAD</keyword>
<dbReference type="GO" id="GO:0006749">
    <property type="term" value="P:glutathione metabolic process"/>
    <property type="evidence" value="ECO:0007669"/>
    <property type="project" value="TreeGrafter"/>
</dbReference>
<dbReference type="Pfam" id="PF07992">
    <property type="entry name" value="Pyr_redox_2"/>
    <property type="match status" value="1"/>
</dbReference>
<reference evidence="15" key="1">
    <citation type="submission" date="2021-05" db="EMBL/GenBank/DDBJ databases">
        <title>The genome of the haptophyte Pavlova lutheri (Diacronema luteri, Pavlovales) - a model for lipid biosynthesis in eukaryotic algae.</title>
        <authorList>
            <person name="Hulatt C.J."/>
            <person name="Posewitz M.C."/>
        </authorList>
    </citation>
    <scope>NUCLEOTIDE SEQUENCE</scope>
    <source>
        <strain evidence="15">NIVA-4/92</strain>
    </source>
</reference>
<keyword evidence="4" id="KW-0521">NADP</keyword>
<dbReference type="Proteomes" id="UP000751190">
    <property type="component" value="Unassembled WGS sequence"/>
</dbReference>
<dbReference type="InterPro" id="IPR012999">
    <property type="entry name" value="Pyr_OxRdtase_I_AS"/>
</dbReference>
<keyword evidence="6" id="KW-1015">Disulfide bond</keyword>
<feature type="domain" description="FAD/NAD(P)-binding" evidence="14">
    <location>
        <begin position="102"/>
        <end position="455"/>
    </location>
</feature>
<dbReference type="InterPro" id="IPR006338">
    <property type="entry name" value="Thioredoxin/glutathione_Rdtase"/>
</dbReference>
<dbReference type="PRINTS" id="PR00368">
    <property type="entry name" value="FADPNR"/>
</dbReference>
<evidence type="ECO:0000259" key="13">
    <source>
        <dbReference type="Pfam" id="PF02852"/>
    </source>
</evidence>
<keyword evidence="16" id="KW-1185">Reference proteome</keyword>
<keyword evidence="2 11" id="KW-0285">Flavoprotein</keyword>
<dbReference type="InterPro" id="IPR046952">
    <property type="entry name" value="GSHR/TRXR-like"/>
</dbReference>
<evidence type="ECO:0000256" key="10">
    <source>
        <dbReference type="PIRSR" id="PIRSR000350-4"/>
    </source>
</evidence>
<evidence type="ECO:0000313" key="16">
    <source>
        <dbReference type="Proteomes" id="UP000751190"/>
    </source>
</evidence>
<dbReference type="PRINTS" id="PR00411">
    <property type="entry name" value="PNDRDTASEI"/>
</dbReference>
<feature type="disulfide bond" description="Redox-active" evidence="10">
    <location>
        <begin position="148"/>
        <end position="153"/>
    </location>
</feature>
<evidence type="ECO:0000256" key="3">
    <source>
        <dbReference type="ARBA" id="ARBA00022827"/>
    </source>
</evidence>
<dbReference type="Gene3D" id="3.50.50.60">
    <property type="entry name" value="FAD/NAD(P)-binding domain"/>
    <property type="match status" value="3"/>
</dbReference>
<evidence type="ECO:0000256" key="7">
    <source>
        <dbReference type="ARBA" id="ARBA00023284"/>
    </source>
</evidence>
<protein>
    <recommendedName>
        <fullName evidence="17">Thioredoxin reductase</fullName>
    </recommendedName>
</protein>
<dbReference type="InterPro" id="IPR036188">
    <property type="entry name" value="FAD/NAD-bd_sf"/>
</dbReference>
<dbReference type="GO" id="GO:0004791">
    <property type="term" value="F:thioredoxin-disulfide reductase (NADPH) activity"/>
    <property type="evidence" value="ECO:0007669"/>
    <property type="project" value="InterPro"/>
</dbReference>
<feature type="binding site" evidence="9">
    <location>
        <position position="439"/>
    </location>
    <ligand>
        <name>FAD</name>
        <dbReference type="ChEBI" id="CHEBI:57692"/>
    </ligand>
</feature>
<evidence type="ECO:0000256" key="11">
    <source>
        <dbReference type="RuleBase" id="RU003691"/>
    </source>
</evidence>
<evidence type="ECO:0000256" key="9">
    <source>
        <dbReference type="PIRSR" id="PIRSR000350-3"/>
    </source>
</evidence>
<feature type="active site" description="Proton acceptor" evidence="8">
    <location>
        <position position="577"/>
    </location>
</feature>
<proteinExistence type="inferred from homology"/>
<keyword evidence="5 11" id="KW-0560">Oxidoreductase</keyword>
<dbReference type="SUPFAM" id="SSF55424">
    <property type="entry name" value="FAD/NAD-linked reductases, dimerisation (C-terminal) domain"/>
    <property type="match status" value="1"/>
</dbReference>
<feature type="region of interest" description="Disordered" evidence="12">
    <location>
        <begin position="18"/>
        <end position="98"/>
    </location>
</feature>
<dbReference type="GO" id="GO:0034599">
    <property type="term" value="P:cellular response to oxidative stress"/>
    <property type="evidence" value="ECO:0007669"/>
    <property type="project" value="TreeGrafter"/>
</dbReference>
<dbReference type="GO" id="GO:0004362">
    <property type="term" value="F:glutathione-disulfide reductase (NADPH) activity"/>
    <property type="evidence" value="ECO:0007669"/>
    <property type="project" value="TreeGrafter"/>
</dbReference>
<accession>A0A8J5XTM7</accession>
<dbReference type="GO" id="GO:0005829">
    <property type="term" value="C:cytosol"/>
    <property type="evidence" value="ECO:0007669"/>
    <property type="project" value="TreeGrafter"/>
</dbReference>
<evidence type="ECO:0000256" key="5">
    <source>
        <dbReference type="ARBA" id="ARBA00023002"/>
    </source>
</evidence>
<dbReference type="SUPFAM" id="SSF51905">
    <property type="entry name" value="FAD/NAD(P)-binding domain"/>
    <property type="match status" value="1"/>
</dbReference>
<dbReference type="InterPro" id="IPR023753">
    <property type="entry name" value="FAD/NAD-binding_dom"/>
</dbReference>
<feature type="binding site" evidence="9">
    <location>
        <position position="157"/>
    </location>
    <ligand>
        <name>FAD</name>
        <dbReference type="ChEBI" id="CHEBI:57692"/>
    </ligand>
</feature>
<sequence length="602" mass="63508">MLVACAGRGEGASAFRRFARAPTLPRLRGGAETPIDGGLRPSGEASGAGDGEGDGEGEDEAEAEAELEPEEAEPESELEVASRREGEGEVAEGEDEVEVEEFDLVVIGGGSGGLACAQEAAKHGQTVAVCDFVSPSPSGTTWGLGGTCVNVGCIPKKLMHQAALLGGALADAGSYGWNVPPQPRVHSWASLVENVQMHVKALNFGYRAALLSADVEYVNARACFESAHVVRATDREGRVRRLCAKAFVLAVGGRPRYLDEIPGGRDLVLSSDDLFSLRSPPGKTLCIGGGYIALECAGFLAGLGMEAHVLVRSVPLRGFDRQMAEHVVTQMEGEHGVRFIRAARPTRIERVAAGGSDEGDERGGGADAAGARRLRVTWDIDGVEASDEFDTVLVAVGRDAQTVGLRLDLPGVALDARTGKVVADEAERTSAPHVYAIGDVLHGRPELTPVAIQAGKLLARRLCGVSDERMDYDGVPTTVFTPVEYACVGASEEEATRALGEEGVEVRHSFFRPLEWALPHRPDNACYLKVIFERGGRERALGVHLCGPSAGEVVQGFALALKAGCTARHFEQTVGIHPTCAEELVAASVTKRSGADPHKRGC</sequence>
<feature type="binding site" evidence="9">
    <location>
        <begin position="288"/>
        <end position="295"/>
    </location>
    <ligand>
        <name>NAD(+)</name>
        <dbReference type="ChEBI" id="CHEBI:57540"/>
    </ligand>
</feature>
<dbReference type="GO" id="GO:0045454">
    <property type="term" value="P:cell redox homeostasis"/>
    <property type="evidence" value="ECO:0007669"/>
    <property type="project" value="InterPro"/>
</dbReference>
<evidence type="ECO:0000259" key="14">
    <source>
        <dbReference type="Pfam" id="PF07992"/>
    </source>
</evidence>
<feature type="compositionally biased region" description="Acidic residues" evidence="12">
    <location>
        <begin position="88"/>
        <end position="98"/>
    </location>
</feature>
<dbReference type="PANTHER" id="PTHR42737">
    <property type="entry name" value="GLUTATHIONE REDUCTASE"/>
    <property type="match status" value="1"/>
</dbReference>
<dbReference type="GO" id="GO:0005739">
    <property type="term" value="C:mitochondrion"/>
    <property type="evidence" value="ECO:0007669"/>
    <property type="project" value="TreeGrafter"/>
</dbReference>